<accession>A0AAV4DS47</accession>
<dbReference type="AlphaFoldDB" id="A0AAV4DS47"/>
<dbReference type="PANTHER" id="PTHR23252:SF24">
    <property type="entry name" value="TRANSMEMBRANE PROTEIN 145"/>
    <property type="match status" value="1"/>
</dbReference>
<evidence type="ECO:0000259" key="2">
    <source>
        <dbReference type="Pfam" id="PF10192"/>
    </source>
</evidence>
<proteinExistence type="predicted"/>
<name>A0AAV4DS47_9GAST</name>
<comment type="caution">
    <text evidence="3">The sequence shown here is derived from an EMBL/GenBank/DDBJ whole genome shotgun (WGS) entry which is preliminary data.</text>
</comment>
<dbReference type="Pfam" id="PF10192">
    <property type="entry name" value="GPR180-TMEM145_TM"/>
    <property type="match status" value="1"/>
</dbReference>
<evidence type="ECO:0000313" key="4">
    <source>
        <dbReference type="Proteomes" id="UP000735302"/>
    </source>
</evidence>
<feature type="domain" description="GPR180/TMEM145 transmembrane" evidence="2">
    <location>
        <begin position="37"/>
        <end position="104"/>
    </location>
</feature>
<dbReference type="GO" id="GO:0019236">
    <property type="term" value="P:response to pheromone"/>
    <property type="evidence" value="ECO:0007669"/>
    <property type="project" value="InterPro"/>
</dbReference>
<organism evidence="3 4">
    <name type="scientific">Plakobranchus ocellatus</name>
    <dbReference type="NCBI Taxonomy" id="259542"/>
    <lineage>
        <taxon>Eukaryota</taxon>
        <taxon>Metazoa</taxon>
        <taxon>Spiralia</taxon>
        <taxon>Lophotrochozoa</taxon>
        <taxon>Mollusca</taxon>
        <taxon>Gastropoda</taxon>
        <taxon>Heterobranchia</taxon>
        <taxon>Euthyneura</taxon>
        <taxon>Panpulmonata</taxon>
        <taxon>Sacoglossa</taxon>
        <taxon>Placobranchoidea</taxon>
        <taxon>Plakobranchidae</taxon>
        <taxon>Plakobranchus</taxon>
    </lineage>
</organism>
<sequence length="138" mass="16093">VKGLYLYYKLHMTNGDDLLHEEFSADEFYILLIDIIFFILYIKIMVLSIICAVVLKKRQLLHTTYRLYLASVTLWTIHLLCMVIAWGSYGTTGWEMRRMEVLGRCQYTFKPLSQAHYSDCIDVNTHSSLCLKLTTVIA</sequence>
<feature type="transmembrane region" description="Helical" evidence="1">
    <location>
        <begin position="67"/>
        <end position="89"/>
    </location>
</feature>
<gene>
    <name evidence="3" type="ORF">PoB_007336500</name>
</gene>
<keyword evidence="1" id="KW-1133">Transmembrane helix</keyword>
<dbReference type="GO" id="GO:0007186">
    <property type="term" value="P:G protein-coupled receptor signaling pathway"/>
    <property type="evidence" value="ECO:0007669"/>
    <property type="project" value="InterPro"/>
</dbReference>
<dbReference type="InterPro" id="IPR019336">
    <property type="entry name" value="GPR180/TMEM145_TM"/>
</dbReference>
<keyword evidence="4" id="KW-1185">Reference proteome</keyword>
<reference evidence="3 4" key="1">
    <citation type="journal article" date="2021" name="Elife">
        <title>Chloroplast acquisition without the gene transfer in kleptoplastic sea slugs, Plakobranchus ocellatus.</title>
        <authorList>
            <person name="Maeda T."/>
            <person name="Takahashi S."/>
            <person name="Yoshida T."/>
            <person name="Shimamura S."/>
            <person name="Takaki Y."/>
            <person name="Nagai Y."/>
            <person name="Toyoda A."/>
            <person name="Suzuki Y."/>
            <person name="Arimoto A."/>
            <person name="Ishii H."/>
            <person name="Satoh N."/>
            <person name="Nishiyama T."/>
            <person name="Hasebe M."/>
            <person name="Maruyama T."/>
            <person name="Minagawa J."/>
            <person name="Obokata J."/>
            <person name="Shigenobu S."/>
        </authorList>
    </citation>
    <scope>NUCLEOTIDE SEQUENCE [LARGE SCALE GENOMIC DNA]</scope>
</reference>
<feature type="non-terminal residue" evidence="3">
    <location>
        <position position="1"/>
    </location>
</feature>
<feature type="transmembrane region" description="Helical" evidence="1">
    <location>
        <begin position="28"/>
        <end position="55"/>
    </location>
</feature>
<keyword evidence="1 3" id="KW-0812">Transmembrane</keyword>
<dbReference type="EMBL" id="BLXT01008229">
    <property type="protein sequence ID" value="GFO46860.1"/>
    <property type="molecule type" value="Genomic_DNA"/>
</dbReference>
<evidence type="ECO:0000256" key="1">
    <source>
        <dbReference type="SAM" id="Phobius"/>
    </source>
</evidence>
<evidence type="ECO:0000313" key="3">
    <source>
        <dbReference type="EMBL" id="GFO46860.1"/>
    </source>
</evidence>
<protein>
    <submittedName>
        <fullName evidence="3">Transmembrane protein 145</fullName>
    </submittedName>
</protein>
<dbReference type="InterPro" id="IPR047831">
    <property type="entry name" value="GPR180/TMEM145"/>
</dbReference>
<dbReference type="PANTHER" id="PTHR23252">
    <property type="entry name" value="INTIMAL THICKNESS RECEPTOR-RELATED"/>
    <property type="match status" value="1"/>
</dbReference>
<dbReference type="Proteomes" id="UP000735302">
    <property type="component" value="Unassembled WGS sequence"/>
</dbReference>
<keyword evidence="1" id="KW-0472">Membrane</keyword>